<evidence type="ECO:0000256" key="3">
    <source>
        <dbReference type="ARBA" id="ARBA00022448"/>
    </source>
</evidence>
<sequence length="572" mass="60867">MKTFRGAFAGVGLFSGVSNILMLTGPFFMLEIYDRVLPSRSVPTLVLLAVFVAVLYAAQGVIEWIRGRVLARIGVGLDEALSRRVHQILVRLSLRRGSGEGMEPVRDVDAIRSFLSGLGPTALFDLPWIPLYIGIVFLFHWMLGVTALGGALLLVALTLVAENRTWDPMVKAARSADIRASQAAASRRNAEVLTAMGFGGRMAERWDSNNRDFVASQLAVSDIAGGFGNLTKVLRFMLQSAVLGIGAWLVIRQEVTAGVIIAASILTARALAPVDLAIAHWKSFVAARQGWSRLEKLLSALPEAGGRTELPAPATSLSVENMSVMTPTDSRLILHNVSFSLQAGQGLGVIGPSASGKSSLARALVGVWPAVRGDVRLDGAALEQWSDDARGRHVGYLPQDVELFDGTVAENIARFEANAPADAIIAAARTAGVHDLIVNLRDGYETRLGENGAALSAGQQQRIALARALYRDPFLVVLDEPNSNLDAEGEAALTDAIGAVRARNGIVVVIAHRPSALAATDTILVMRQGRVEKIAPKDEVMRTLVRVANAGALAAPGVTPKAERQGQSGEAR</sequence>
<evidence type="ECO:0000256" key="10">
    <source>
        <dbReference type="SAM" id="Phobius"/>
    </source>
</evidence>
<dbReference type="PROSITE" id="PS00211">
    <property type="entry name" value="ABC_TRANSPORTER_1"/>
    <property type="match status" value="1"/>
</dbReference>
<dbReference type="InterPro" id="IPR017871">
    <property type="entry name" value="ABC_transporter-like_CS"/>
</dbReference>
<keyword evidence="6" id="KW-0547">Nucleotide-binding</keyword>
<dbReference type="GO" id="GO:0030256">
    <property type="term" value="C:type I protein secretion system complex"/>
    <property type="evidence" value="ECO:0007669"/>
    <property type="project" value="InterPro"/>
</dbReference>
<evidence type="ECO:0000259" key="12">
    <source>
        <dbReference type="PROSITE" id="PS50929"/>
    </source>
</evidence>
<dbReference type="GO" id="GO:0005524">
    <property type="term" value="F:ATP binding"/>
    <property type="evidence" value="ECO:0007669"/>
    <property type="project" value="UniProtKB-KW"/>
</dbReference>
<keyword evidence="4" id="KW-1003">Cell membrane</keyword>
<evidence type="ECO:0000256" key="6">
    <source>
        <dbReference type="ARBA" id="ARBA00022741"/>
    </source>
</evidence>
<keyword evidence="5 10" id="KW-0812">Transmembrane</keyword>
<dbReference type="SMART" id="SM00382">
    <property type="entry name" value="AAA"/>
    <property type="match status" value="1"/>
</dbReference>
<gene>
    <name evidence="13" type="ORF">DWE98_00025</name>
</gene>
<dbReference type="Gene3D" id="3.40.50.300">
    <property type="entry name" value="P-loop containing nucleotide triphosphate hydrolases"/>
    <property type="match status" value="1"/>
</dbReference>
<dbReference type="GO" id="GO:0034040">
    <property type="term" value="F:ATPase-coupled lipid transmembrane transporter activity"/>
    <property type="evidence" value="ECO:0007669"/>
    <property type="project" value="TreeGrafter"/>
</dbReference>
<dbReference type="GO" id="GO:0005886">
    <property type="term" value="C:plasma membrane"/>
    <property type="evidence" value="ECO:0007669"/>
    <property type="project" value="UniProtKB-SubCell"/>
</dbReference>
<dbReference type="GO" id="GO:0140359">
    <property type="term" value="F:ABC-type transporter activity"/>
    <property type="evidence" value="ECO:0007669"/>
    <property type="project" value="InterPro"/>
</dbReference>
<dbReference type="PROSITE" id="PS50893">
    <property type="entry name" value="ABC_TRANSPORTER_2"/>
    <property type="match status" value="1"/>
</dbReference>
<dbReference type="PROSITE" id="PS50929">
    <property type="entry name" value="ABC_TM1F"/>
    <property type="match status" value="1"/>
</dbReference>
<dbReference type="InterPro" id="IPR010128">
    <property type="entry name" value="ATPase_T1SS_PrtD-like"/>
</dbReference>
<evidence type="ECO:0000256" key="7">
    <source>
        <dbReference type="ARBA" id="ARBA00022840"/>
    </source>
</evidence>
<dbReference type="EMBL" id="QQTP01000001">
    <property type="protein sequence ID" value="RDJ29017.1"/>
    <property type="molecule type" value="Genomic_DNA"/>
</dbReference>
<feature type="domain" description="ABC transmembrane type-1" evidence="12">
    <location>
        <begin position="9"/>
        <end position="286"/>
    </location>
</feature>
<reference evidence="14" key="1">
    <citation type="submission" date="2018-07" db="EMBL/GenBank/DDBJ databases">
        <authorList>
            <person name="Safronova V.I."/>
            <person name="Chirak E.R."/>
            <person name="Sazanova A.L."/>
        </authorList>
    </citation>
    <scope>NUCLEOTIDE SEQUENCE [LARGE SCALE GENOMIC DNA]</scope>
    <source>
        <strain evidence="14">RCAM04685</strain>
    </source>
</reference>
<evidence type="ECO:0000256" key="9">
    <source>
        <dbReference type="ARBA" id="ARBA00023136"/>
    </source>
</evidence>
<dbReference type="GO" id="GO:0030253">
    <property type="term" value="P:protein secretion by the type I secretion system"/>
    <property type="evidence" value="ECO:0007669"/>
    <property type="project" value="InterPro"/>
</dbReference>
<dbReference type="Proteomes" id="UP000255207">
    <property type="component" value="Unassembled WGS sequence"/>
</dbReference>
<keyword evidence="14" id="KW-1185">Reference proteome</keyword>
<dbReference type="Pfam" id="PF00664">
    <property type="entry name" value="ABC_membrane"/>
    <property type="match status" value="1"/>
</dbReference>
<keyword evidence="7" id="KW-0067">ATP-binding</keyword>
<proteinExistence type="inferred from homology"/>
<name>A0A370LAK5_9HYPH</name>
<dbReference type="NCBIfam" id="TIGR01842">
    <property type="entry name" value="type_I_sec_PrtD"/>
    <property type="match status" value="1"/>
</dbReference>
<dbReference type="FunFam" id="3.40.50.300:FF:001444">
    <property type="entry name" value="ABC transporter ATP-binding protein"/>
    <property type="match status" value="1"/>
</dbReference>
<dbReference type="PANTHER" id="PTHR24221">
    <property type="entry name" value="ATP-BINDING CASSETTE SUB-FAMILY B"/>
    <property type="match status" value="1"/>
</dbReference>
<feature type="domain" description="ABC transporter" evidence="11">
    <location>
        <begin position="317"/>
        <end position="553"/>
    </location>
</feature>
<feature type="transmembrane region" description="Helical" evidence="10">
    <location>
        <begin position="131"/>
        <end position="161"/>
    </location>
</feature>
<accession>A0A370LAK5</accession>
<keyword evidence="9 10" id="KW-0472">Membrane</keyword>
<dbReference type="PANTHER" id="PTHR24221:SF654">
    <property type="entry name" value="ATP-BINDING CASSETTE SUB-FAMILY B MEMBER 6"/>
    <property type="match status" value="1"/>
</dbReference>
<dbReference type="CDD" id="cd03246">
    <property type="entry name" value="ABCC_Protease_Secretion"/>
    <property type="match status" value="1"/>
</dbReference>
<dbReference type="InterPro" id="IPR036640">
    <property type="entry name" value="ABC1_TM_sf"/>
</dbReference>
<dbReference type="Pfam" id="PF00005">
    <property type="entry name" value="ABC_tran"/>
    <property type="match status" value="1"/>
</dbReference>
<comment type="caution">
    <text evidence="13">The sequence shown here is derived from an EMBL/GenBank/DDBJ whole genome shotgun (WGS) entry which is preliminary data.</text>
</comment>
<protein>
    <submittedName>
        <fullName evidence="13">Type I secretion system permease/ATPase</fullName>
    </submittedName>
</protein>
<evidence type="ECO:0000313" key="13">
    <source>
        <dbReference type="EMBL" id="RDJ29017.1"/>
    </source>
</evidence>
<dbReference type="OrthoDB" id="9808328at2"/>
<dbReference type="Gene3D" id="1.20.1560.10">
    <property type="entry name" value="ABC transporter type 1, transmembrane domain"/>
    <property type="match status" value="1"/>
</dbReference>
<feature type="transmembrane region" description="Helical" evidence="10">
    <location>
        <begin position="42"/>
        <end position="62"/>
    </location>
</feature>
<dbReference type="InterPro" id="IPR003439">
    <property type="entry name" value="ABC_transporter-like_ATP-bd"/>
</dbReference>
<dbReference type="SUPFAM" id="SSF52540">
    <property type="entry name" value="P-loop containing nucleoside triphosphate hydrolases"/>
    <property type="match status" value="1"/>
</dbReference>
<comment type="similarity">
    <text evidence="2">Belongs to the ABC transporter superfamily.</text>
</comment>
<organism evidence="13 14">
    <name type="scientific">Bosea caraganae</name>
    <dbReference type="NCBI Taxonomy" id="2763117"/>
    <lineage>
        <taxon>Bacteria</taxon>
        <taxon>Pseudomonadati</taxon>
        <taxon>Pseudomonadota</taxon>
        <taxon>Alphaproteobacteria</taxon>
        <taxon>Hyphomicrobiales</taxon>
        <taxon>Boseaceae</taxon>
        <taxon>Bosea</taxon>
    </lineage>
</organism>
<evidence type="ECO:0000256" key="5">
    <source>
        <dbReference type="ARBA" id="ARBA00022692"/>
    </source>
</evidence>
<dbReference type="InterPro" id="IPR011527">
    <property type="entry name" value="ABC1_TM_dom"/>
</dbReference>
<evidence type="ECO:0000256" key="2">
    <source>
        <dbReference type="ARBA" id="ARBA00005417"/>
    </source>
</evidence>
<evidence type="ECO:0000256" key="4">
    <source>
        <dbReference type="ARBA" id="ARBA00022475"/>
    </source>
</evidence>
<dbReference type="AlphaFoldDB" id="A0A370LAK5"/>
<feature type="transmembrane region" description="Helical" evidence="10">
    <location>
        <begin position="6"/>
        <end position="30"/>
    </location>
</feature>
<dbReference type="InterPro" id="IPR003593">
    <property type="entry name" value="AAA+_ATPase"/>
</dbReference>
<dbReference type="GO" id="GO:0016887">
    <property type="term" value="F:ATP hydrolysis activity"/>
    <property type="evidence" value="ECO:0007669"/>
    <property type="project" value="InterPro"/>
</dbReference>
<keyword evidence="8 10" id="KW-1133">Transmembrane helix</keyword>
<dbReference type="InterPro" id="IPR039421">
    <property type="entry name" value="Type_1_exporter"/>
</dbReference>
<evidence type="ECO:0000313" key="14">
    <source>
        <dbReference type="Proteomes" id="UP000255207"/>
    </source>
</evidence>
<keyword evidence="3" id="KW-0813">Transport</keyword>
<evidence type="ECO:0000256" key="1">
    <source>
        <dbReference type="ARBA" id="ARBA00004651"/>
    </source>
</evidence>
<evidence type="ECO:0000259" key="11">
    <source>
        <dbReference type="PROSITE" id="PS50893"/>
    </source>
</evidence>
<evidence type="ECO:0000256" key="8">
    <source>
        <dbReference type="ARBA" id="ARBA00022989"/>
    </source>
</evidence>
<dbReference type="SUPFAM" id="SSF90123">
    <property type="entry name" value="ABC transporter transmembrane region"/>
    <property type="match status" value="1"/>
</dbReference>
<dbReference type="InterPro" id="IPR027417">
    <property type="entry name" value="P-loop_NTPase"/>
</dbReference>
<comment type="subcellular location">
    <subcellularLocation>
        <location evidence="1">Cell membrane</location>
        <topology evidence="1">Multi-pass membrane protein</topology>
    </subcellularLocation>
</comment>